<protein>
    <recommendedName>
        <fullName evidence="3">DOMON-like domain-containing protein</fullName>
    </recommendedName>
</protein>
<reference evidence="2" key="1">
    <citation type="submission" date="2017-06" db="EMBL/GenBank/DDBJ databases">
        <authorList>
            <person name="Varghese N."/>
            <person name="Submissions S."/>
        </authorList>
    </citation>
    <scope>NUCLEOTIDE SEQUENCE [LARGE SCALE GENOMIC DNA]</scope>
    <source>
        <strain evidence="2">ANC 5114</strain>
    </source>
</reference>
<sequence length="177" mass="20780">MASYELVPFQRFDQVMIVAAIEQQSTLINVGFWVKDPAKRIIWPTQKSDQIREDFLWEKTCFEIFIGIRHQDGYREVNLSPTESWQAYHFEEYRYPDTSPPQVAYDIELVELKRTAYGINTIIDIQPFLSEHQVSMSDIYLGLSAVLNTDEGNVYYAIQHSGLTADFHNKRDWLHQL</sequence>
<dbReference type="EMBL" id="FZLN01000001">
    <property type="protein sequence ID" value="SNQ28231.1"/>
    <property type="molecule type" value="Genomic_DNA"/>
</dbReference>
<dbReference type="AlphaFoldDB" id="A0A217ECP4"/>
<keyword evidence="2" id="KW-1185">Reference proteome</keyword>
<organism evidence="1 2">
    <name type="scientific">Acinetobacter apis</name>
    <dbReference type="NCBI Taxonomy" id="1229165"/>
    <lineage>
        <taxon>Bacteria</taxon>
        <taxon>Pseudomonadati</taxon>
        <taxon>Pseudomonadota</taxon>
        <taxon>Gammaproteobacteria</taxon>
        <taxon>Moraxellales</taxon>
        <taxon>Moraxellaceae</taxon>
        <taxon>Acinetobacter</taxon>
    </lineage>
</organism>
<evidence type="ECO:0008006" key="3">
    <source>
        <dbReference type="Google" id="ProtNLM"/>
    </source>
</evidence>
<dbReference type="OrthoDB" id="190583at2"/>
<accession>A0A217ECP4</accession>
<proteinExistence type="predicted"/>
<dbReference type="Proteomes" id="UP000243463">
    <property type="component" value="Unassembled WGS sequence"/>
</dbReference>
<evidence type="ECO:0000313" key="1">
    <source>
        <dbReference type="EMBL" id="SNQ28231.1"/>
    </source>
</evidence>
<dbReference type="RefSeq" id="WP_088822239.1">
    <property type="nucleotide sequence ID" value="NZ_FZLN01000001.1"/>
</dbReference>
<gene>
    <name evidence="1" type="ORF">SAMN05444584_0143</name>
</gene>
<name>A0A217ECP4_9GAMM</name>
<evidence type="ECO:0000313" key="2">
    <source>
        <dbReference type="Proteomes" id="UP000243463"/>
    </source>
</evidence>